<dbReference type="Gene3D" id="3.30.40.10">
    <property type="entry name" value="Zinc/RING finger domain, C3HC4 (zinc finger)"/>
    <property type="match status" value="2"/>
</dbReference>
<proteinExistence type="predicted"/>
<feature type="region of interest" description="Disordered" evidence="8">
    <location>
        <begin position="331"/>
        <end position="357"/>
    </location>
</feature>
<dbReference type="OrthoDB" id="20839at2759"/>
<evidence type="ECO:0000256" key="1">
    <source>
        <dbReference type="ARBA" id="ARBA00004123"/>
    </source>
</evidence>
<dbReference type="PROSITE" id="PS50016">
    <property type="entry name" value="ZF_PHD_2"/>
    <property type="match status" value="1"/>
</dbReference>
<accession>A0A8H7GWN4</accession>
<dbReference type="EMBL" id="JACBPP010000002">
    <property type="protein sequence ID" value="KAF8004292.1"/>
    <property type="molecule type" value="Genomic_DNA"/>
</dbReference>
<feature type="compositionally biased region" description="Basic and acidic residues" evidence="8">
    <location>
        <begin position="344"/>
        <end position="355"/>
    </location>
</feature>
<keyword evidence="3" id="KW-0677">Repeat</keyword>
<evidence type="ECO:0000259" key="10">
    <source>
        <dbReference type="PROSITE" id="PS51805"/>
    </source>
</evidence>
<comment type="caution">
    <text evidence="11">The sequence shown here is derived from an EMBL/GenBank/DDBJ whole genome shotgun (WGS) entry which is preliminary data.</text>
</comment>
<feature type="domain" description="PHD-type" evidence="9">
    <location>
        <begin position="22"/>
        <end position="72"/>
    </location>
</feature>
<dbReference type="InterPro" id="IPR013083">
    <property type="entry name" value="Znf_RING/FYVE/PHD"/>
</dbReference>
<protein>
    <recommendedName>
        <fullName evidence="13">NuA3 HAT complex component NTO1</fullName>
    </recommendedName>
</protein>
<dbReference type="InterPro" id="IPR019787">
    <property type="entry name" value="Znf_PHD-finger"/>
</dbReference>
<dbReference type="SMART" id="SM00249">
    <property type="entry name" value="PHD"/>
    <property type="match status" value="2"/>
</dbReference>
<keyword evidence="2" id="KW-0479">Metal-binding</keyword>
<dbReference type="FunFam" id="3.30.40.10:FF:000007">
    <property type="entry name" value="Bromodomain containing 1, isoform CRA_b"/>
    <property type="match status" value="1"/>
</dbReference>
<evidence type="ECO:0000256" key="5">
    <source>
        <dbReference type="ARBA" id="ARBA00022833"/>
    </source>
</evidence>
<evidence type="ECO:0000256" key="6">
    <source>
        <dbReference type="ARBA" id="ARBA00023242"/>
    </source>
</evidence>
<comment type="subcellular location">
    <subcellularLocation>
        <location evidence="1">Nucleus</location>
    </subcellularLocation>
</comment>
<dbReference type="GO" id="GO:0006357">
    <property type="term" value="P:regulation of transcription by RNA polymerase II"/>
    <property type="evidence" value="ECO:0007669"/>
    <property type="project" value="TreeGrafter"/>
</dbReference>
<evidence type="ECO:0000313" key="12">
    <source>
        <dbReference type="Proteomes" id="UP000649328"/>
    </source>
</evidence>
<evidence type="ECO:0000256" key="3">
    <source>
        <dbReference type="ARBA" id="ARBA00022737"/>
    </source>
</evidence>
<dbReference type="SUPFAM" id="SSF57903">
    <property type="entry name" value="FYVE/PHD zinc finger"/>
    <property type="match status" value="2"/>
</dbReference>
<dbReference type="Pfam" id="PF13832">
    <property type="entry name" value="zf-HC5HC2H_2"/>
    <property type="match status" value="1"/>
</dbReference>
<dbReference type="AlphaFoldDB" id="A0A8H7GWN4"/>
<feature type="domain" description="PHD-type" evidence="10">
    <location>
        <begin position="76"/>
        <end position="193"/>
    </location>
</feature>
<evidence type="ECO:0000259" key="9">
    <source>
        <dbReference type="PROSITE" id="PS50016"/>
    </source>
</evidence>
<evidence type="ECO:0000256" key="7">
    <source>
        <dbReference type="PROSITE-ProRule" id="PRU00146"/>
    </source>
</evidence>
<keyword evidence="5" id="KW-0862">Zinc</keyword>
<evidence type="ECO:0000256" key="8">
    <source>
        <dbReference type="SAM" id="MobiDB-lite"/>
    </source>
</evidence>
<dbReference type="InterPro" id="IPR050701">
    <property type="entry name" value="Histone_Mod_Regulator"/>
</dbReference>
<dbReference type="GO" id="GO:0005634">
    <property type="term" value="C:nucleus"/>
    <property type="evidence" value="ECO:0007669"/>
    <property type="project" value="UniProtKB-SubCell"/>
</dbReference>
<dbReference type="InterPro" id="IPR001965">
    <property type="entry name" value="Znf_PHD"/>
</dbReference>
<gene>
    <name evidence="11" type="ORF">HF325_001740</name>
</gene>
<dbReference type="InterPro" id="IPR011011">
    <property type="entry name" value="Znf_FYVE_PHD"/>
</dbReference>
<evidence type="ECO:0000256" key="4">
    <source>
        <dbReference type="ARBA" id="ARBA00022771"/>
    </source>
</evidence>
<reference evidence="11" key="1">
    <citation type="submission" date="2020-10" db="EMBL/GenBank/DDBJ databases">
        <title>The Whole-Genome Sequence of Metschnikowia persimmonesis, a Novel Endophytic Yeast Species Isolated from Medicinal Plant Diospyros kaki Thumb.</title>
        <authorList>
            <person name="Rahmat E."/>
            <person name="Kang Y."/>
        </authorList>
    </citation>
    <scope>NUCLEOTIDE SEQUENCE</scope>
    <source>
        <strain evidence="11">KIOM G15050</strain>
    </source>
</reference>
<organism evidence="11 12">
    <name type="scientific">Metschnikowia pulcherrima</name>
    <dbReference type="NCBI Taxonomy" id="27326"/>
    <lineage>
        <taxon>Eukaryota</taxon>
        <taxon>Fungi</taxon>
        <taxon>Dikarya</taxon>
        <taxon>Ascomycota</taxon>
        <taxon>Saccharomycotina</taxon>
        <taxon>Pichiomycetes</taxon>
        <taxon>Metschnikowiaceae</taxon>
        <taxon>Metschnikowia</taxon>
    </lineage>
</organism>
<keyword evidence="6" id="KW-0539">Nucleus</keyword>
<dbReference type="PANTHER" id="PTHR13793">
    <property type="entry name" value="PHD FINGER PROTEINS"/>
    <property type="match status" value="1"/>
</dbReference>
<dbReference type="InterPro" id="IPR019786">
    <property type="entry name" value="Zinc_finger_PHD-type_CS"/>
</dbReference>
<evidence type="ECO:0008006" key="13">
    <source>
        <dbReference type="Google" id="ProtNLM"/>
    </source>
</evidence>
<dbReference type="PROSITE" id="PS51805">
    <property type="entry name" value="EPHD"/>
    <property type="match status" value="1"/>
</dbReference>
<keyword evidence="4 7" id="KW-0863">Zinc-finger</keyword>
<keyword evidence="12" id="KW-1185">Reference proteome</keyword>
<dbReference type="Pfam" id="PF13831">
    <property type="entry name" value="PHD_2"/>
    <property type="match status" value="1"/>
</dbReference>
<name>A0A8H7GWN4_9ASCO</name>
<dbReference type="InterPro" id="IPR034732">
    <property type="entry name" value="EPHD"/>
</dbReference>
<dbReference type="PANTHER" id="PTHR13793:SF107">
    <property type="entry name" value="BROMODOMAIN-CONTAINING PROTEIN HOMOLOG"/>
    <property type="match status" value="1"/>
</dbReference>
<evidence type="ECO:0000313" key="11">
    <source>
        <dbReference type="EMBL" id="KAF8004292.1"/>
    </source>
</evidence>
<dbReference type="PROSITE" id="PS01359">
    <property type="entry name" value="ZF_PHD_1"/>
    <property type="match status" value="1"/>
</dbReference>
<dbReference type="CDD" id="cd15492">
    <property type="entry name" value="PHD_BRPF_JADE_like"/>
    <property type="match status" value="1"/>
</dbReference>
<evidence type="ECO:0000256" key="2">
    <source>
        <dbReference type="ARBA" id="ARBA00022723"/>
    </source>
</evidence>
<dbReference type="GO" id="GO:0008270">
    <property type="term" value="F:zinc ion binding"/>
    <property type="evidence" value="ECO:0007669"/>
    <property type="project" value="UniProtKB-KW"/>
</dbReference>
<sequence>MDANFEKYGSDDGTGGVDSLSEQRCAVCNDLECDNTNSIVYCDGCNIAVHQECYGVAFIPEGLWFCRRCMVNRGSAVSCAFCPSKTGAFKQLDNGMWSHVVCALWIREVYFANPVYLEPIEGVASIPRSRWTLVCYICKQKTGACIQCAARKCTQAYHVTCAKRAGLYMAMEKGVQGAVASNDTLKSYCDRHTPGHMDKETALEGIYKTRMFFRDSHSLSRKNDRLASERRQANRVNRFKWKTENGTPIAPQLFVEKVATILNSLKVGNEGLARMLRGLTDASSAKEINKEANFKKIGSAICRYWCLKREAKKGAPLIRIRALDYEFITPEPPTRPTTNAAEISSKESVSDKPEADDVPQMTDKVLFGHDLQQGFGEIDTSEFIGSRKTKVNCLAGSRNI</sequence>
<dbReference type="Proteomes" id="UP000649328">
    <property type="component" value="Unassembled WGS sequence"/>
</dbReference>